<feature type="transmembrane region" description="Helical" evidence="4">
    <location>
        <begin position="364"/>
        <end position="385"/>
    </location>
</feature>
<feature type="domain" description="Major facilitator superfamily (MFS) profile" evidence="5">
    <location>
        <begin position="1"/>
        <end position="391"/>
    </location>
</feature>
<reference evidence="6 7" key="1">
    <citation type="submission" date="2020-03" db="EMBL/GenBank/DDBJ databases">
        <authorList>
            <person name="Zhu W."/>
        </authorList>
    </citation>
    <scope>NUCLEOTIDE SEQUENCE [LARGE SCALE GENOMIC DNA]</scope>
    <source>
        <strain evidence="6 7">185</strain>
    </source>
</reference>
<dbReference type="Proteomes" id="UP000501939">
    <property type="component" value="Chromosome"/>
</dbReference>
<feature type="transmembrane region" description="Helical" evidence="4">
    <location>
        <begin position="165"/>
        <end position="184"/>
    </location>
</feature>
<dbReference type="RefSeq" id="WP_166324407.1">
    <property type="nucleotide sequence ID" value="NZ_CP049916.1"/>
</dbReference>
<keyword evidence="7" id="KW-1185">Reference proteome</keyword>
<keyword evidence="3 4" id="KW-0472">Membrane</keyword>
<protein>
    <submittedName>
        <fullName evidence="6">MFS transporter</fullName>
    </submittedName>
</protein>
<organism evidence="6 7">
    <name type="scientific">Acinetobacter lanii</name>
    <dbReference type="NCBI Taxonomy" id="2715163"/>
    <lineage>
        <taxon>Bacteria</taxon>
        <taxon>Pseudomonadati</taxon>
        <taxon>Pseudomonadota</taxon>
        <taxon>Gammaproteobacteria</taxon>
        <taxon>Moraxellales</taxon>
        <taxon>Moraxellaceae</taxon>
        <taxon>Acinetobacter</taxon>
    </lineage>
</organism>
<dbReference type="InterPro" id="IPR036259">
    <property type="entry name" value="MFS_trans_sf"/>
</dbReference>
<dbReference type="GO" id="GO:0022857">
    <property type="term" value="F:transmembrane transporter activity"/>
    <property type="evidence" value="ECO:0007669"/>
    <property type="project" value="InterPro"/>
</dbReference>
<dbReference type="EMBL" id="CP049916">
    <property type="protein sequence ID" value="QIO09028.1"/>
    <property type="molecule type" value="Genomic_DNA"/>
</dbReference>
<evidence type="ECO:0000313" key="6">
    <source>
        <dbReference type="EMBL" id="QIO09028.1"/>
    </source>
</evidence>
<feature type="transmembrane region" description="Helical" evidence="4">
    <location>
        <begin position="279"/>
        <end position="297"/>
    </location>
</feature>
<evidence type="ECO:0000313" key="7">
    <source>
        <dbReference type="Proteomes" id="UP000501939"/>
    </source>
</evidence>
<dbReference type="AlphaFoldDB" id="A0A6G8S4S8"/>
<dbReference type="PANTHER" id="PTHR42910:SF1">
    <property type="entry name" value="MAJOR FACILITATOR SUPERFAMILY (MFS) PROFILE DOMAIN-CONTAINING PROTEIN"/>
    <property type="match status" value="1"/>
</dbReference>
<feature type="transmembrane region" description="Helical" evidence="4">
    <location>
        <begin position="47"/>
        <end position="65"/>
    </location>
</feature>
<dbReference type="CDD" id="cd17324">
    <property type="entry name" value="MFS_NepI_like"/>
    <property type="match status" value="1"/>
</dbReference>
<feature type="transmembrane region" description="Helical" evidence="4">
    <location>
        <begin position="248"/>
        <end position="267"/>
    </location>
</feature>
<dbReference type="InterPro" id="IPR020846">
    <property type="entry name" value="MFS_dom"/>
</dbReference>
<keyword evidence="2 4" id="KW-1133">Transmembrane helix</keyword>
<keyword evidence="1 4" id="KW-0812">Transmembrane</keyword>
<dbReference type="PANTHER" id="PTHR42910">
    <property type="entry name" value="TRANSPORTER SCO4007-RELATED"/>
    <property type="match status" value="1"/>
</dbReference>
<accession>A0A6G8S4S8</accession>
<evidence type="ECO:0000256" key="1">
    <source>
        <dbReference type="ARBA" id="ARBA00022692"/>
    </source>
</evidence>
<feature type="transmembrane region" description="Helical" evidence="4">
    <location>
        <begin position="134"/>
        <end position="153"/>
    </location>
</feature>
<dbReference type="SUPFAM" id="SSF103473">
    <property type="entry name" value="MFS general substrate transporter"/>
    <property type="match status" value="1"/>
</dbReference>
<dbReference type="Gene3D" id="1.20.1250.20">
    <property type="entry name" value="MFS general substrate transporter like domains"/>
    <property type="match status" value="1"/>
</dbReference>
<feature type="transmembrane region" description="Helical" evidence="4">
    <location>
        <begin position="339"/>
        <end position="358"/>
    </location>
</feature>
<proteinExistence type="predicted"/>
<dbReference type="InterPro" id="IPR011701">
    <property type="entry name" value="MFS"/>
</dbReference>
<name>A0A6G8S4S8_9GAMM</name>
<evidence type="ECO:0000256" key="3">
    <source>
        <dbReference type="ARBA" id="ARBA00023136"/>
    </source>
</evidence>
<sequence length="400" mass="44453">MQTSTTFSRSFILIMAITCGVCAGSNYYNQPLVYEIAKTLQVPVEKAAFTIVISQFAYALGLILLIPLGDKFSKRKLVLCLMSISGIAQILIGYSQQLWSLYLLTFLATTFSIGSQVLIPFISSLGDSEKMSQIIGTLMSGLFLGILLARAYAGAISTFADWHTVYISSGILMLILTLVMYLKLPVPKPVTQQIKLFSIYHSMLHIAWRSPQLIRRGCVGAMAFASMILALSTMAFVLANPPYSMSEFYIGMFGLVGAAGVYATKWAGRHIDAFREKKVAIMGCTLLILQWVMLFFAKQSLVIYIIGLLSGYFAISVLHVLNQSLILRQADDTRSRQHSIYMFLYFMGAALGSTVGVYAWSHWGWMGCCLFGLGFSLLTVVFDVLDRYKMNRVRSIHICD</sequence>
<dbReference type="KEGG" id="alj:G8D99_08390"/>
<feature type="transmembrane region" description="Helical" evidence="4">
    <location>
        <begin position="101"/>
        <end position="122"/>
    </location>
</feature>
<evidence type="ECO:0000256" key="4">
    <source>
        <dbReference type="SAM" id="Phobius"/>
    </source>
</evidence>
<feature type="transmembrane region" description="Helical" evidence="4">
    <location>
        <begin position="303"/>
        <end position="327"/>
    </location>
</feature>
<feature type="transmembrane region" description="Helical" evidence="4">
    <location>
        <begin position="7"/>
        <end position="27"/>
    </location>
</feature>
<feature type="transmembrane region" description="Helical" evidence="4">
    <location>
        <begin position="213"/>
        <end position="236"/>
    </location>
</feature>
<evidence type="ECO:0000256" key="2">
    <source>
        <dbReference type="ARBA" id="ARBA00022989"/>
    </source>
</evidence>
<gene>
    <name evidence="6" type="ORF">G8D99_08390</name>
</gene>
<dbReference type="PROSITE" id="PS50850">
    <property type="entry name" value="MFS"/>
    <property type="match status" value="1"/>
</dbReference>
<evidence type="ECO:0000259" key="5">
    <source>
        <dbReference type="PROSITE" id="PS50850"/>
    </source>
</evidence>
<feature type="transmembrane region" description="Helical" evidence="4">
    <location>
        <begin position="77"/>
        <end position="95"/>
    </location>
</feature>
<dbReference type="Pfam" id="PF07690">
    <property type="entry name" value="MFS_1"/>
    <property type="match status" value="1"/>
</dbReference>